<protein>
    <submittedName>
        <fullName evidence="2">Uncharacterized protein</fullName>
    </submittedName>
</protein>
<feature type="compositionally biased region" description="Low complexity" evidence="1">
    <location>
        <begin position="117"/>
        <end position="141"/>
    </location>
</feature>
<reference evidence="2 3" key="1">
    <citation type="journal article" date="2017" name="Mol. Biol. Evol.">
        <title>The 4-celled Tetrabaena socialis nuclear genome reveals the essential components for genetic control of cell number at the origin of multicellularity in the volvocine lineage.</title>
        <authorList>
            <person name="Featherston J."/>
            <person name="Arakaki Y."/>
            <person name="Hanschen E.R."/>
            <person name="Ferris P.J."/>
            <person name="Michod R.E."/>
            <person name="Olson B.J.S.C."/>
            <person name="Nozaki H."/>
            <person name="Durand P.M."/>
        </authorList>
    </citation>
    <scope>NUCLEOTIDE SEQUENCE [LARGE SCALE GENOMIC DNA]</scope>
    <source>
        <strain evidence="2 3">NIES-571</strain>
    </source>
</reference>
<feature type="region of interest" description="Disordered" evidence="1">
    <location>
        <begin position="115"/>
        <end position="147"/>
    </location>
</feature>
<evidence type="ECO:0000313" key="3">
    <source>
        <dbReference type="Proteomes" id="UP000236333"/>
    </source>
</evidence>
<evidence type="ECO:0000256" key="1">
    <source>
        <dbReference type="SAM" id="MobiDB-lite"/>
    </source>
</evidence>
<gene>
    <name evidence="2" type="ORF">TSOC_000295</name>
</gene>
<dbReference type="Proteomes" id="UP000236333">
    <property type="component" value="Unassembled WGS sequence"/>
</dbReference>
<dbReference type="OrthoDB" id="543108at2759"/>
<sequence length="147" mass="16609">MEFWRLLEKPLQHKTLMVKLLRNIESGHFAVPKALDVLTRYRTEPVSLSISEPAKDDPVALDSFQGPLARRFTQRQMQLMRAGASKAAAFELAEVEFSEKLQQLRSRQLGAMGSSPLELMQQQEQEQLDAGLEALAQQRLPAPAPRK</sequence>
<proteinExistence type="predicted"/>
<dbReference type="EMBL" id="PGGS01000004">
    <property type="protein sequence ID" value="PNH12724.1"/>
    <property type="molecule type" value="Genomic_DNA"/>
</dbReference>
<organism evidence="2 3">
    <name type="scientific">Tetrabaena socialis</name>
    <dbReference type="NCBI Taxonomy" id="47790"/>
    <lineage>
        <taxon>Eukaryota</taxon>
        <taxon>Viridiplantae</taxon>
        <taxon>Chlorophyta</taxon>
        <taxon>core chlorophytes</taxon>
        <taxon>Chlorophyceae</taxon>
        <taxon>CS clade</taxon>
        <taxon>Chlamydomonadales</taxon>
        <taxon>Tetrabaenaceae</taxon>
        <taxon>Tetrabaena</taxon>
    </lineage>
</organism>
<name>A0A2J8AJN5_9CHLO</name>
<evidence type="ECO:0000313" key="2">
    <source>
        <dbReference type="EMBL" id="PNH12724.1"/>
    </source>
</evidence>
<dbReference type="AlphaFoldDB" id="A0A2J8AJN5"/>
<keyword evidence="3" id="KW-1185">Reference proteome</keyword>
<accession>A0A2J8AJN5</accession>
<comment type="caution">
    <text evidence="2">The sequence shown here is derived from an EMBL/GenBank/DDBJ whole genome shotgun (WGS) entry which is preliminary data.</text>
</comment>